<name>F8C0P4_AFIC5</name>
<evidence type="ECO:0000313" key="1">
    <source>
        <dbReference type="EMBL" id="AEI07120.1"/>
    </source>
</evidence>
<dbReference type="AlphaFoldDB" id="F8C0P4"/>
<dbReference type="KEGG" id="ocg:OCA5_c24240"/>
<gene>
    <name evidence="1" type="ordered locus">OCA5_c24240</name>
</gene>
<dbReference type="Proteomes" id="UP000007730">
    <property type="component" value="Chromosome"/>
</dbReference>
<reference evidence="1 2" key="1">
    <citation type="journal article" date="2011" name="J. Bacteriol.">
        <title>Complete genome sequences of the chemolithoautotrophic Oligotropha carboxidovorans strains OM4 and OM5.</title>
        <authorList>
            <person name="Volland S."/>
            <person name="Rachinger M."/>
            <person name="Strittmatter A."/>
            <person name="Daniel R."/>
            <person name="Gottschalk G."/>
            <person name="Meyer O."/>
        </authorList>
    </citation>
    <scope>NUCLEOTIDE SEQUENCE [LARGE SCALE GENOMIC DNA]</scope>
    <source>
        <strain evidence="2">ATCC 49405 / DSM 1227 / KCTC 32145 / OM5</strain>
    </source>
</reference>
<protein>
    <submittedName>
        <fullName evidence="1">Uncharacterized protein</fullName>
    </submittedName>
</protein>
<evidence type="ECO:0000313" key="2">
    <source>
        <dbReference type="Proteomes" id="UP000007730"/>
    </source>
</evidence>
<keyword evidence="2" id="KW-1185">Reference proteome</keyword>
<accession>F8C0P4</accession>
<sequence length="78" mass="8640">MSWNRKFDKPITLPDGRAIRTLKEAGEYLLQLPKKKHDHPAVQAAAEALQVVVEHGAPPMIAEIGMRKMLSAIGSRKP</sequence>
<dbReference type="HOGENOM" id="CLU_182805_1_0_5"/>
<dbReference type="RefSeq" id="WP_013913216.1">
    <property type="nucleotide sequence ID" value="NC_011386.1"/>
</dbReference>
<dbReference type="EMBL" id="CP002826">
    <property type="protein sequence ID" value="AEI07120.1"/>
    <property type="molecule type" value="Genomic_DNA"/>
</dbReference>
<dbReference type="OrthoDB" id="8241295at2"/>
<proteinExistence type="predicted"/>
<organism evidence="1 2">
    <name type="scientific">Afipia carboxidovorans (strain ATCC 49405 / DSM 1227 / KCTC 32145 / OM5)</name>
    <name type="common">Oligotropha carboxidovorans</name>
    <dbReference type="NCBI Taxonomy" id="504832"/>
    <lineage>
        <taxon>Bacteria</taxon>
        <taxon>Pseudomonadati</taxon>
        <taxon>Pseudomonadota</taxon>
        <taxon>Alphaproteobacteria</taxon>
        <taxon>Hyphomicrobiales</taxon>
        <taxon>Nitrobacteraceae</taxon>
        <taxon>Afipia</taxon>
    </lineage>
</organism>